<reference evidence="1" key="1">
    <citation type="submission" date="2021-02" db="EMBL/GenBank/DDBJ databases">
        <authorList>
            <person name="Nowell W R."/>
        </authorList>
    </citation>
    <scope>NUCLEOTIDE SEQUENCE</scope>
</reference>
<sequence>SNDNNGGFKYDDAEIIQNQLYHDYNIEVPIKNIDGNLYVRISIHIYNYIEQYEQL</sequence>
<dbReference type="Proteomes" id="UP000663845">
    <property type="component" value="Unassembled WGS sequence"/>
</dbReference>
<protein>
    <submittedName>
        <fullName evidence="1">Uncharacterized protein</fullName>
    </submittedName>
</protein>
<organism evidence="1 2">
    <name type="scientific">Adineta steineri</name>
    <dbReference type="NCBI Taxonomy" id="433720"/>
    <lineage>
        <taxon>Eukaryota</taxon>
        <taxon>Metazoa</taxon>
        <taxon>Spiralia</taxon>
        <taxon>Gnathifera</taxon>
        <taxon>Rotifera</taxon>
        <taxon>Eurotatoria</taxon>
        <taxon>Bdelloidea</taxon>
        <taxon>Adinetida</taxon>
        <taxon>Adinetidae</taxon>
        <taxon>Adineta</taxon>
    </lineage>
</organism>
<comment type="caution">
    <text evidence="1">The sequence shown here is derived from an EMBL/GenBank/DDBJ whole genome shotgun (WGS) entry which is preliminary data.</text>
</comment>
<evidence type="ECO:0000313" key="2">
    <source>
        <dbReference type="Proteomes" id="UP000663845"/>
    </source>
</evidence>
<accession>A0A815WFN3</accession>
<evidence type="ECO:0000313" key="1">
    <source>
        <dbReference type="EMBL" id="CAF1547178.1"/>
    </source>
</evidence>
<feature type="non-terminal residue" evidence="1">
    <location>
        <position position="1"/>
    </location>
</feature>
<name>A0A815WFN3_9BILA</name>
<dbReference type="EMBL" id="CAJNOG010005006">
    <property type="protein sequence ID" value="CAF1547178.1"/>
    <property type="molecule type" value="Genomic_DNA"/>
</dbReference>
<proteinExistence type="predicted"/>
<dbReference type="AlphaFoldDB" id="A0A815WFN3"/>
<feature type="non-terminal residue" evidence="1">
    <location>
        <position position="55"/>
    </location>
</feature>
<gene>
    <name evidence="1" type="ORF">JYZ213_LOCUS46062</name>
</gene>